<sequence>MNRTPHTSQNEKSKRTPSSQTLRLNSSSCFLPMEPTLRCSSREVKISDQTFGKGSYSENLLSKSKPEERQTDLVEDDERQTDLFDDEIDQNTRRLADTCKPHLKDITCQASEKGQTGVEEMLSEDNNPVRAEGGVHVRAEGGFIFTAQMKSKVPGESNCRVLKETTSDHFEENPFPLHAVENKLRLENRDSLSLSDKEFGGEIKDNYVIALLNIMNPSETSL</sequence>
<dbReference type="EMBL" id="JASAOG010000253">
    <property type="protein sequence ID" value="KAK0042050.1"/>
    <property type="molecule type" value="Genomic_DNA"/>
</dbReference>
<organism evidence="2 3">
    <name type="scientific">Biomphalaria pfeifferi</name>
    <name type="common">Bloodfluke planorb</name>
    <name type="synonym">Freshwater snail</name>
    <dbReference type="NCBI Taxonomy" id="112525"/>
    <lineage>
        <taxon>Eukaryota</taxon>
        <taxon>Metazoa</taxon>
        <taxon>Spiralia</taxon>
        <taxon>Lophotrochozoa</taxon>
        <taxon>Mollusca</taxon>
        <taxon>Gastropoda</taxon>
        <taxon>Heterobranchia</taxon>
        <taxon>Euthyneura</taxon>
        <taxon>Panpulmonata</taxon>
        <taxon>Hygrophila</taxon>
        <taxon>Lymnaeoidea</taxon>
        <taxon>Planorbidae</taxon>
        <taxon>Biomphalaria</taxon>
    </lineage>
</organism>
<reference evidence="2" key="1">
    <citation type="journal article" date="2023" name="PLoS Negl. Trop. Dis.">
        <title>A genome sequence for Biomphalaria pfeifferi, the major vector snail for the human-infecting parasite Schistosoma mansoni.</title>
        <authorList>
            <person name="Bu L."/>
            <person name="Lu L."/>
            <person name="Laidemitt M.R."/>
            <person name="Zhang S.M."/>
            <person name="Mutuku M."/>
            <person name="Mkoji G."/>
            <person name="Steinauer M."/>
            <person name="Loker E.S."/>
        </authorList>
    </citation>
    <scope>NUCLEOTIDE SEQUENCE</scope>
    <source>
        <strain evidence="2">KasaAsao</strain>
    </source>
</reference>
<name>A0AAD8EW23_BIOPF</name>
<feature type="region of interest" description="Disordered" evidence="1">
    <location>
        <begin position="53"/>
        <end position="76"/>
    </location>
</feature>
<evidence type="ECO:0000256" key="1">
    <source>
        <dbReference type="SAM" id="MobiDB-lite"/>
    </source>
</evidence>
<keyword evidence="3" id="KW-1185">Reference proteome</keyword>
<proteinExistence type="predicted"/>
<dbReference type="AlphaFoldDB" id="A0AAD8EW23"/>
<evidence type="ECO:0000313" key="2">
    <source>
        <dbReference type="EMBL" id="KAK0042050.1"/>
    </source>
</evidence>
<accession>A0AAD8EW23</accession>
<feature type="region of interest" description="Disordered" evidence="1">
    <location>
        <begin position="1"/>
        <end position="27"/>
    </location>
</feature>
<dbReference type="Proteomes" id="UP001233172">
    <property type="component" value="Unassembled WGS sequence"/>
</dbReference>
<evidence type="ECO:0000313" key="3">
    <source>
        <dbReference type="Proteomes" id="UP001233172"/>
    </source>
</evidence>
<feature type="compositionally biased region" description="Polar residues" evidence="1">
    <location>
        <begin position="53"/>
        <end position="62"/>
    </location>
</feature>
<protein>
    <submittedName>
        <fullName evidence="2">Uncharacterized protein</fullName>
    </submittedName>
</protein>
<reference evidence="2" key="2">
    <citation type="submission" date="2023-04" db="EMBL/GenBank/DDBJ databases">
        <authorList>
            <person name="Bu L."/>
            <person name="Lu L."/>
            <person name="Laidemitt M.R."/>
            <person name="Zhang S.M."/>
            <person name="Mutuku M."/>
            <person name="Mkoji G."/>
            <person name="Steinauer M."/>
            <person name="Loker E.S."/>
        </authorList>
    </citation>
    <scope>NUCLEOTIDE SEQUENCE</scope>
    <source>
        <strain evidence="2">KasaAsao</strain>
        <tissue evidence="2">Whole Snail</tissue>
    </source>
</reference>
<feature type="compositionally biased region" description="Polar residues" evidence="1">
    <location>
        <begin position="15"/>
        <end position="27"/>
    </location>
</feature>
<gene>
    <name evidence="2" type="ORF">Bpfe_028544</name>
</gene>
<comment type="caution">
    <text evidence="2">The sequence shown here is derived from an EMBL/GenBank/DDBJ whole genome shotgun (WGS) entry which is preliminary data.</text>
</comment>